<dbReference type="Gene3D" id="2.60.40.1120">
    <property type="entry name" value="Carboxypeptidase-like, regulatory domain"/>
    <property type="match status" value="1"/>
</dbReference>
<dbReference type="InterPro" id="IPR000834">
    <property type="entry name" value="Peptidase_M14"/>
</dbReference>
<dbReference type="InterPro" id="IPR050753">
    <property type="entry name" value="Peptidase_M14_domain"/>
</dbReference>
<evidence type="ECO:0000256" key="3">
    <source>
        <dbReference type="PROSITE-ProRule" id="PRU01379"/>
    </source>
</evidence>
<dbReference type="NCBIfam" id="TIGR04183">
    <property type="entry name" value="Por_Secre_tail"/>
    <property type="match status" value="1"/>
</dbReference>
<evidence type="ECO:0000313" key="5">
    <source>
        <dbReference type="EMBL" id="KPJ72673.1"/>
    </source>
</evidence>
<dbReference type="Gene3D" id="3.40.630.10">
    <property type="entry name" value="Zn peptidases"/>
    <property type="match status" value="1"/>
</dbReference>
<dbReference type="Proteomes" id="UP000051012">
    <property type="component" value="Unassembled WGS sequence"/>
</dbReference>
<dbReference type="GO" id="GO:0004181">
    <property type="term" value="F:metallocarboxypeptidase activity"/>
    <property type="evidence" value="ECO:0007669"/>
    <property type="project" value="InterPro"/>
</dbReference>
<dbReference type="PRINTS" id="PR00765">
    <property type="entry name" value="CRBOXYPTASEA"/>
</dbReference>
<dbReference type="GO" id="GO:0016485">
    <property type="term" value="P:protein processing"/>
    <property type="evidence" value="ECO:0007669"/>
    <property type="project" value="TreeGrafter"/>
</dbReference>
<dbReference type="Gene3D" id="2.60.40.4070">
    <property type="match status" value="1"/>
</dbReference>
<dbReference type="SMART" id="SM00631">
    <property type="entry name" value="Zn_pept"/>
    <property type="match status" value="1"/>
</dbReference>
<evidence type="ECO:0000256" key="2">
    <source>
        <dbReference type="ARBA" id="ARBA00023180"/>
    </source>
</evidence>
<organism evidence="5 6">
    <name type="scientific">candidate division TA06 bacterium DG_78</name>
    <dbReference type="NCBI Taxonomy" id="1703772"/>
    <lineage>
        <taxon>Bacteria</taxon>
        <taxon>Bacteria division TA06</taxon>
    </lineage>
</organism>
<dbReference type="PANTHER" id="PTHR11532">
    <property type="entry name" value="PROTEASE M14 CARBOXYPEPTIDASE"/>
    <property type="match status" value="1"/>
</dbReference>
<dbReference type="PROSITE" id="PS52035">
    <property type="entry name" value="PEPTIDASE_M14"/>
    <property type="match status" value="1"/>
</dbReference>
<reference evidence="5 6" key="1">
    <citation type="journal article" date="2015" name="Microbiome">
        <title>Genomic resolution of linkages in carbon, nitrogen, and sulfur cycling among widespread estuary sediment bacteria.</title>
        <authorList>
            <person name="Baker B.J."/>
            <person name="Lazar C.S."/>
            <person name="Teske A.P."/>
            <person name="Dick G.J."/>
        </authorList>
    </citation>
    <scope>NUCLEOTIDE SEQUENCE [LARGE SCALE GENOMIC DNA]</scope>
    <source>
        <strain evidence="5">DG_78</strain>
    </source>
</reference>
<dbReference type="PANTHER" id="PTHR11532:SF57">
    <property type="entry name" value="CARBOXYPEPTIDASE D, B"/>
    <property type="match status" value="1"/>
</dbReference>
<name>A0A0S7YD30_UNCT6</name>
<evidence type="ECO:0000259" key="4">
    <source>
        <dbReference type="PROSITE" id="PS52035"/>
    </source>
</evidence>
<accession>A0A0S7YD30</accession>
<evidence type="ECO:0000256" key="1">
    <source>
        <dbReference type="ARBA" id="ARBA00005988"/>
    </source>
</evidence>
<feature type="domain" description="Peptidase M14" evidence="4">
    <location>
        <begin position="92"/>
        <end position="350"/>
    </location>
</feature>
<dbReference type="SUPFAM" id="SSF53187">
    <property type="entry name" value="Zn-dependent exopeptidases"/>
    <property type="match status" value="1"/>
</dbReference>
<dbReference type="GO" id="GO:0008270">
    <property type="term" value="F:zinc ion binding"/>
    <property type="evidence" value="ECO:0007669"/>
    <property type="project" value="InterPro"/>
</dbReference>
<feature type="active site" description="Proton donor/acceptor" evidence="3">
    <location>
        <position position="324"/>
    </location>
</feature>
<sequence>MKFLISLVIIAVCIHAAPTPDVVRLAKIQFSDHSAVYVLNEYRITIIDAGDDFAKALLNDIEINTLKAAGYQVDILIDDYKAYKDTLFQRGEYHTYDEVYTILDSLVTDYPNMCRLDTIGLSVLGRPIWAMRVTDNPQIEENEPEIRLAGNMHGDEHIGTEITLYFLGYLLGNYASNPSVQNLIDNREIWILPTLNPDGKIANERQNANNVDLNRDYGYFWDGWGSSPGPCSQIENKTMREHLEQNNISLEYNYHSAAEVVNYPWDYHQSDPPDSQYIISLSYVYGDSANLPIINGWDWYQVTGSLQDYSIGISGALAWTIETEEPFSSSAIDQICYTNRDALMDVCNRAGWGIEGVVKDSLTGTPLYARIEVVNPERIDVYTDPSLGDFHKMIAQGTYNLKISANGYAPKTVTNVNAPSTGSESLGDILMTPDTLYLYAFRIVISRYANHSEQSNKTQPRFALGVEDNRFFSLGRNGYVVLDMGPHVPIVDIVGDDFTVFEGDDGTAEGYTAYVSDSWDGPWFSCGSASGTASFDMTGTGLSEARYVRIVDDGSSTSEQYAGFDLDAIQFFTPIGIEEISSADVQCKMPFLALSPNPFKRNIGITISAFGESKLTIYNALGHSVRTFFINHGVVSTTLQWDAKSDAGHRVPAGVYFIHLTTANTTEVKKAILLR</sequence>
<comment type="similarity">
    <text evidence="1 3">Belongs to the peptidase M14 family.</text>
</comment>
<dbReference type="Pfam" id="PF00246">
    <property type="entry name" value="Peptidase_M14"/>
    <property type="match status" value="1"/>
</dbReference>
<protein>
    <recommendedName>
        <fullName evidence="4">Peptidase M14 domain-containing protein</fullName>
    </recommendedName>
</protein>
<dbReference type="InterPro" id="IPR026444">
    <property type="entry name" value="Secre_tail"/>
</dbReference>
<proteinExistence type="inferred from homology"/>
<comment type="caution">
    <text evidence="5">The sequence shown here is derived from an EMBL/GenBank/DDBJ whole genome shotgun (WGS) entry which is preliminary data.</text>
</comment>
<keyword evidence="2" id="KW-0325">Glycoprotein</keyword>
<gene>
    <name evidence="5" type="ORF">AMJ52_05580</name>
</gene>
<dbReference type="InterPro" id="IPR008969">
    <property type="entry name" value="CarboxyPept-like_regulatory"/>
</dbReference>
<dbReference type="EMBL" id="LJNI01000062">
    <property type="protein sequence ID" value="KPJ72673.1"/>
    <property type="molecule type" value="Genomic_DNA"/>
</dbReference>
<dbReference type="SUPFAM" id="SSF49464">
    <property type="entry name" value="Carboxypeptidase regulatory domain-like"/>
    <property type="match status" value="1"/>
</dbReference>
<dbReference type="InterPro" id="IPR057246">
    <property type="entry name" value="CARBOXYPEPT_ZN_1"/>
</dbReference>
<dbReference type="GO" id="GO:0005615">
    <property type="term" value="C:extracellular space"/>
    <property type="evidence" value="ECO:0007669"/>
    <property type="project" value="TreeGrafter"/>
</dbReference>
<dbReference type="AlphaFoldDB" id="A0A0S7YD30"/>
<dbReference type="PROSITE" id="PS00132">
    <property type="entry name" value="CARBOXYPEPT_ZN_1"/>
    <property type="match status" value="1"/>
</dbReference>
<dbReference type="GO" id="GO:0006518">
    <property type="term" value="P:peptide metabolic process"/>
    <property type="evidence" value="ECO:0007669"/>
    <property type="project" value="TreeGrafter"/>
</dbReference>
<evidence type="ECO:0000313" key="6">
    <source>
        <dbReference type="Proteomes" id="UP000051012"/>
    </source>
</evidence>